<keyword evidence="3" id="KW-1185">Reference proteome</keyword>
<sequence length="368" mass="40992">MNHSGSEFSPIVALRHYMGAKAEPVTAHMAHVLVTTRGEHRVVWPHDRAHSVVWQHTRSSGMFAGRVKTVYDIDLGVHHVVFQADLPGAGDVFAFHASATLEWRVLDPSLVVRNQLRDIRPLIQPVITEEMRRIARRYDVHQSASAEEAINQRLAGEPLDFNDPQQLAAALAATAVTGHIGREYGLWTRTLVSVLPDQTRLTQAEEVRDLHHQIEAERLRQELRMLQESNKSAVLTHRMAFYREAFAAGDIDRAVLQVAQNPEELTAVANVVRQQELAGQRLTIDFVNKLLEEGAIERWQISDQAKSALAWLQSSTNAVLTPRIPAQAVDPTQQQSRRQRKTPLPGLDAQPGAQHVDGSGGNDDADVL</sequence>
<proteinExistence type="predicted"/>
<comment type="caution">
    <text evidence="2">The sequence shown here is derived from an EMBL/GenBank/DDBJ whole genome shotgun (WGS) entry which is preliminary data.</text>
</comment>
<organism evidence="2 3">
    <name type="scientific">Actinospica durhamensis</name>
    <dbReference type="NCBI Taxonomy" id="1508375"/>
    <lineage>
        <taxon>Bacteria</taxon>
        <taxon>Bacillati</taxon>
        <taxon>Actinomycetota</taxon>
        <taxon>Actinomycetes</taxon>
        <taxon>Catenulisporales</taxon>
        <taxon>Actinospicaceae</taxon>
        <taxon>Actinospica</taxon>
    </lineage>
</organism>
<dbReference type="AlphaFoldDB" id="A0A941EVX4"/>
<evidence type="ECO:0008006" key="4">
    <source>
        <dbReference type="Google" id="ProtNLM"/>
    </source>
</evidence>
<evidence type="ECO:0000313" key="3">
    <source>
        <dbReference type="Proteomes" id="UP000675781"/>
    </source>
</evidence>
<reference evidence="2" key="1">
    <citation type="submission" date="2021-04" db="EMBL/GenBank/DDBJ databases">
        <title>Genome based classification of Actinospica acidithermotolerans sp. nov., an actinobacterium isolated from an Indonesian hot spring.</title>
        <authorList>
            <person name="Kusuma A.B."/>
            <person name="Putra K.E."/>
            <person name="Nafisah S."/>
            <person name="Loh J."/>
            <person name="Nouioui I."/>
            <person name="Goodfellow M."/>
        </authorList>
    </citation>
    <scope>NUCLEOTIDE SEQUENCE</scope>
    <source>
        <strain evidence="2">CSCA 57</strain>
    </source>
</reference>
<protein>
    <recommendedName>
        <fullName evidence="4">Band 7 domain-containing protein</fullName>
    </recommendedName>
</protein>
<dbReference type="Proteomes" id="UP000675781">
    <property type="component" value="Unassembled WGS sequence"/>
</dbReference>
<feature type="region of interest" description="Disordered" evidence="1">
    <location>
        <begin position="323"/>
        <end position="368"/>
    </location>
</feature>
<dbReference type="EMBL" id="JAGSOG010000201">
    <property type="protein sequence ID" value="MBR7837408.1"/>
    <property type="molecule type" value="Genomic_DNA"/>
</dbReference>
<evidence type="ECO:0000313" key="2">
    <source>
        <dbReference type="EMBL" id="MBR7837408.1"/>
    </source>
</evidence>
<dbReference type="RefSeq" id="WP_212531876.1">
    <property type="nucleotide sequence ID" value="NZ_JAGSOG010000201.1"/>
</dbReference>
<gene>
    <name evidence="2" type="ORF">KDL01_29280</name>
</gene>
<name>A0A941EVX4_9ACTN</name>
<accession>A0A941EVX4</accession>
<evidence type="ECO:0000256" key="1">
    <source>
        <dbReference type="SAM" id="MobiDB-lite"/>
    </source>
</evidence>